<dbReference type="PANTHER" id="PTHR32347:SF29">
    <property type="entry name" value="UPF0194 MEMBRANE PROTEIN YBHG"/>
    <property type="match status" value="1"/>
</dbReference>
<sequence>MNRIIPIAVVTIIAAGAAAWWSDAPAKLGWKWQQQHELVLYGNVDIRQVSLAFRVNGKLSEVLVDEGDVVKSGTVLARLDAEPYDYAVRSAEANVAALSATLDKLKAGARQTEIAQARAFYEEQLADLQNANLAYDRAKQLRPQGNISEASLEQASATRAMASARADSANQALRLLEEGSRAEDIAAAQAQLKAAQATLATARTSLGDTELRAPNDGVILSRVREPGSIVAPADPVFVLSLTEPVWVRAYIAEPDLGRIHPGMKVKVTSDTKPDEAYDGTIGFISPVAEFTPKSVETPELRTDLVYRLRVTIDKPGPDLRQGMPVTLHFPAALQAAEN</sequence>
<dbReference type="Pfam" id="PF25881">
    <property type="entry name" value="HH_YBHG"/>
    <property type="match status" value="1"/>
</dbReference>
<comment type="caution">
    <text evidence="6">The sequence shown here is derived from an EMBL/GenBank/DDBJ whole genome shotgun (WGS) entry which is preliminary data.</text>
</comment>
<dbReference type="InterPro" id="IPR058636">
    <property type="entry name" value="Beta-barrel_YknX"/>
</dbReference>
<evidence type="ECO:0000259" key="4">
    <source>
        <dbReference type="Pfam" id="PF25881"/>
    </source>
</evidence>
<evidence type="ECO:0000313" key="6">
    <source>
        <dbReference type="EMBL" id="MDL2409380.1"/>
    </source>
</evidence>
<dbReference type="Pfam" id="PF25990">
    <property type="entry name" value="Beta-barrel_YknX"/>
    <property type="match status" value="1"/>
</dbReference>
<dbReference type="InterPro" id="IPR059052">
    <property type="entry name" value="HH_YbhG-like"/>
</dbReference>
<feature type="domain" description="YknX-like beta-barrel" evidence="5">
    <location>
        <begin position="247"/>
        <end position="327"/>
    </location>
</feature>
<evidence type="ECO:0000256" key="1">
    <source>
        <dbReference type="ARBA" id="ARBA00004196"/>
    </source>
</evidence>
<dbReference type="InterPro" id="IPR050465">
    <property type="entry name" value="UPF0194_transport"/>
</dbReference>
<dbReference type="NCBIfam" id="NF002939">
    <property type="entry name" value="PRK03598.1"/>
    <property type="match status" value="1"/>
</dbReference>
<gene>
    <name evidence="6" type="primary">hlyD</name>
    <name evidence="6" type="ORF">PY650_27855</name>
</gene>
<dbReference type="Gene3D" id="2.40.30.170">
    <property type="match status" value="1"/>
</dbReference>
<evidence type="ECO:0000313" key="7">
    <source>
        <dbReference type="Proteomes" id="UP001172630"/>
    </source>
</evidence>
<keyword evidence="2 3" id="KW-0175">Coiled coil</keyword>
<name>A0ABT7KL71_9HYPH</name>
<proteinExistence type="predicted"/>
<dbReference type="Gene3D" id="1.10.287.470">
    <property type="entry name" value="Helix hairpin bin"/>
    <property type="match status" value="1"/>
</dbReference>
<feature type="coiled-coil region" evidence="3">
    <location>
        <begin position="88"/>
        <end position="141"/>
    </location>
</feature>
<dbReference type="Proteomes" id="UP001172630">
    <property type="component" value="Unassembled WGS sequence"/>
</dbReference>
<dbReference type="Gene3D" id="2.40.50.100">
    <property type="match status" value="2"/>
</dbReference>
<dbReference type="RefSeq" id="WP_285882910.1">
    <property type="nucleotide sequence ID" value="NZ_JARFYN010000049.1"/>
</dbReference>
<keyword evidence="7" id="KW-1185">Reference proteome</keyword>
<evidence type="ECO:0000256" key="2">
    <source>
        <dbReference type="ARBA" id="ARBA00023054"/>
    </source>
</evidence>
<dbReference type="PANTHER" id="PTHR32347">
    <property type="entry name" value="EFFLUX SYSTEM COMPONENT YKNX-RELATED"/>
    <property type="match status" value="1"/>
</dbReference>
<evidence type="ECO:0000259" key="5">
    <source>
        <dbReference type="Pfam" id="PF25990"/>
    </source>
</evidence>
<accession>A0ABT7KL71</accession>
<dbReference type="SUPFAM" id="SSF111369">
    <property type="entry name" value="HlyD-like secretion proteins"/>
    <property type="match status" value="2"/>
</dbReference>
<dbReference type="EMBL" id="JARFYN010000049">
    <property type="protein sequence ID" value="MDL2409380.1"/>
    <property type="molecule type" value="Genomic_DNA"/>
</dbReference>
<organism evidence="6 7">
    <name type="scientific">Rhizobium calliandrae</name>
    <dbReference type="NCBI Taxonomy" id="1312182"/>
    <lineage>
        <taxon>Bacteria</taxon>
        <taxon>Pseudomonadati</taxon>
        <taxon>Pseudomonadota</taxon>
        <taxon>Alphaproteobacteria</taxon>
        <taxon>Hyphomicrobiales</taxon>
        <taxon>Rhizobiaceae</taxon>
        <taxon>Rhizobium/Agrobacterium group</taxon>
        <taxon>Rhizobium</taxon>
    </lineage>
</organism>
<feature type="domain" description="YbhG-like alpha-helical hairpin" evidence="4">
    <location>
        <begin position="79"/>
        <end position="207"/>
    </location>
</feature>
<reference evidence="6" key="1">
    <citation type="submission" date="2023-06" db="EMBL/GenBank/DDBJ databases">
        <title>Phylogenetic Diversity of Rhizobium strains.</title>
        <authorList>
            <person name="Moura F.T."/>
            <person name="Helene L.C.F."/>
            <person name="Hungria M."/>
        </authorList>
    </citation>
    <scope>NUCLEOTIDE SEQUENCE</scope>
    <source>
        <strain evidence="6">CCGE524</strain>
    </source>
</reference>
<protein>
    <submittedName>
        <fullName evidence="6">Secretion protein HlyD</fullName>
    </submittedName>
</protein>
<comment type="subcellular location">
    <subcellularLocation>
        <location evidence="1">Cell envelope</location>
    </subcellularLocation>
</comment>
<evidence type="ECO:0000256" key="3">
    <source>
        <dbReference type="SAM" id="Coils"/>
    </source>
</evidence>